<gene>
    <name evidence="6" type="ORF">Q31b_13550</name>
</gene>
<dbReference type="SUPFAM" id="SSF48452">
    <property type="entry name" value="TPR-like"/>
    <property type="match status" value="2"/>
</dbReference>
<dbReference type="SMART" id="SM00028">
    <property type="entry name" value="TPR"/>
    <property type="match status" value="2"/>
</dbReference>
<evidence type="ECO:0000313" key="6">
    <source>
        <dbReference type="EMBL" id="TWU43823.1"/>
    </source>
</evidence>
<dbReference type="PROSITE" id="PS50005">
    <property type="entry name" value="TPR"/>
    <property type="match status" value="1"/>
</dbReference>
<feature type="region of interest" description="Disordered" evidence="4">
    <location>
        <begin position="18"/>
        <end position="39"/>
    </location>
</feature>
<organism evidence="6 7">
    <name type="scientific">Novipirellula aureliae</name>
    <dbReference type="NCBI Taxonomy" id="2527966"/>
    <lineage>
        <taxon>Bacteria</taxon>
        <taxon>Pseudomonadati</taxon>
        <taxon>Planctomycetota</taxon>
        <taxon>Planctomycetia</taxon>
        <taxon>Pirellulales</taxon>
        <taxon>Pirellulaceae</taxon>
        <taxon>Novipirellula</taxon>
    </lineage>
</organism>
<keyword evidence="5" id="KW-1133">Transmembrane helix</keyword>
<feature type="repeat" description="TPR" evidence="3">
    <location>
        <begin position="162"/>
        <end position="195"/>
    </location>
</feature>
<sequence>MSFNRYWSFKRSVRTAYPKQLMPKNKNPKRDGSEGVAAAPHRPYDRVTMALMLTAAAAAVVGLGAIFSAWWGVAPPDPNETLEIASRQYVEGNLVLAGELAQTVQIADAKELQAQRDFLMAVGYVARANESELPRAKRQWLARALPILERVASSGFPLGREVEGNRYLGEAYYRLGEFDKAVGVLKQAIDRDPTLRRSLLPMLAMSQLNSTQPSAGLALSTIDLYLADQTQGEAARHEGELIRLDALGQLGRYEDAEELAHAMLKRPIVIRSQSVVHAPDYAEQIKLARGVARIRRSIQRYGREPSETREDRSAVISELADTMADLEDVFREGLPDTVARAQLWAARALICQGLFDQALIQMTAVRQQRPFGAEAIIGGLEEVELLAKLNRGVEMLQTLRFLIREIGDPNGFDPGLVSLKDFRRRIIVALETVRLHGDYEAAIDMSRTLTPVFIPSEALMQEGMAYQDWALRTLEEGTTNGGDVSPTASKLARQRFRAAGDAFARAAELDFDTERYLQTQWSAIDAYQQGRHFERSIRLLRPYLRYEERRRQPRGLVAFGRALLADNKAAEAIESLETCVAEYERDPLRYDARLLLAMAYGEQGNLPMARQYLIDNLQDGELTPQSPAWRDSLFTLAELLYQKAYENHLKAEHADPAERMELLKNNQAILVAAIRRLDEAAERYWPLRRAESAAYLAARSHVLAAEWPRLESKMPDILDAARRSLRNRVNTELELALDGFRNLKDKLLIREDERTLADDSTAMLRNCFLSEADTLKELEQYEEAATAYRTVALRYMNEPPALEAILGQISCARALGRSHEADLMIRQAEVVLQRIPRSFNDQFAKTTRYDRQGWEQLIAWMKSGIQTTDGITNQT</sequence>
<dbReference type="Pfam" id="PF07719">
    <property type="entry name" value="TPR_2"/>
    <property type="match status" value="1"/>
</dbReference>
<dbReference type="InterPro" id="IPR011990">
    <property type="entry name" value="TPR-like_helical_dom_sf"/>
</dbReference>
<comment type="caution">
    <text evidence="6">The sequence shown here is derived from an EMBL/GenBank/DDBJ whole genome shotgun (WGS) entry which is preliminary data.</text>
</comment>
<keyword evidence="1" id="KW-0677">Repeat</keyword>
<dbReference type="EMBL" id="SJPY01000002">
    <property type="protein sequence ID" value="TWU43823.1"/>
    <property type="molecule type" value="Genomic_DNA"/>
</dbReference>
<dbReference type="OrthoDB" id="251479at2"/>
<evidence type="ECO:0000313" key="7">
    <source>
        <dbReference type="Proteomes" id="UP000315471"/>
    </source>
</evidence>
<keyword evidence="2 3" id="KW-0802">TPR repeat</keyword>
<evidence type="ECO:0000256" key="3">
    <source>
        <dbReference type="PROSITE-ProRule" id="PRU00339"/>
    </source>
</evidence>
<evidence type="ECO:0000256" key="4">
    <source>
        <dbReference type="SAM" id="MobiDB-lite"/>
    </source>
</evidence>
<proteinExistence type="predicted"/>
<feature type="transmembrane region" description="Helical" evidence="5">
    <location>
        <begin position="50"/>
        <end position="73"/>
    </location>
</feature>
<keyword evidence="7" id="KW-1185">Reference proteome</keyword>
<evidence type="ECO:0000256" key="5">
    <source>
        <dbReference type="SAM" id="Phobius"/>
    </source>
</evidence>
<dbReference type="Gene3D" id="1.25.40.10">
    <property type="entry name" value="Tetratricopeptide repeat domain"/>
    <property type="match status" value="2"/>
</dbReference>
<dbReference type="InterPro" id="IPR019734">
    <property type="entry name" value="TPR_rpt"/>
</dbReference>
<keyword evidence="5" id="KW-0812">Transmembrane</keyword>
<name>A0A5C6E2E7_9BACT</name>
<protein>
    <submittedName>
        <fullName evidence="6">Uncharacterized protein</fullName>
    </submittedName>
</protein>
<keyword evidence="5" id="KW-0472">Membrane</keyword>
<reference evidence="6 7" key="1">
    <citation type="submission" date="2019-02" db="EMBL/GenBank/DDBJ databases">
        <title>Deep-cultivation of Planctomycetes and their phenomic and genomic characterization uncovers novel biology.</title>
        <authorList>
            <person name="Wiegand S."/>
            <person name="Jogler M."/>
            <person name="Boedeker C."/>
            <person name="Pinto D."/>
            <person name="Vollmers J."/>
            <person name="Rivas-Marin E."/>
            <person name="Kohn T."/>
            <person name="Peeters S.H."/>
            <person name="Heuer A."/>
            <person name="Rast P."/>
            <person name="Oberbeckmann S."/>
            <person name="Bunk B."/>
            <person name="Jeske O."/>
            <person name="Meyerdierks A."/>
            <person name="Storesund J.E."/>
            <person name="Kallscheuer N."/>
            <person name="Luecker S."/>
            <person name="Lage O.M."/>
            <person name="Pohl T."/>
            <person name="Merkel B.J."/>
            <person name="Hornburger P."/>
            <person name="Mueller R.-W."/>
            <person name="Bruemmer F."/>
            <person name="Labrenz M."/>
            <person name="Spormann A.M."/>
            <person name="Op Den Camp H."/>
            <person name="Overmann J."/>
            <person name="Amann R."/>
            <person name="Jetten M.S.M."/>
            <person name="Mascher T."/>
            <person name="Medema M.H."/>
            <person name="Devos D.P."/>
            <person name="Kaster A.-K."/>
            <person name="Ovreas L."/>
            <person name="Rohde M."/>
            <person name="Galperin M.Y."/>
            <person name="Jogler C."/>
        </authorList>
    </citation>
    <scope>NUCLEOTIDE SEQUENCE [LARGE SCALE GENOMIC DNA]</scope>
    <source>
        <strain evidence="6 7">Q31b</strain>
    </source>
</reference>
<dbReference type="AlphaFoldDB" id="A0A5C6E2E7"/>
<dbReference type="InterPro" id="IPR013105">
    <property type="entry name" value="TPR_2"/>
</dbReference>
<evidence type="ECO:0000256" key="1">
    <source>
        <dbReference type="ARBA" id="ARBA00022737"/>
    </source>
</evidence>
<dbReference type="Proteomes" id="UP000315471">
    <property type="component" value="Unassembled WGS sequence"/>
</dbReference>
<accession>A0A5C6E2E7</accession>
<evidence type="ECO:0000256" key="2">
    <source>
        <dbReference type="ARBA" id="ARBA00022803"/>
    </source>
</evidence>